<dbReference type="SUPFAM" id="SSF52540">
    <property type="entry name" value="P-loop containing nucleoside triphosphate hydrolases"/>
    <property type="match status" value="1"/>
</dbReference>
<dbReference type="Pfam" id="PF06470">
    <property type="entry name" value="SMC_hinge"/>
    <property type="match status" value="1"/>
</dbReference>
<feature type="coiled-coil region" evidence="8">
    <location>
        <begin position="271"/>
        <end position="417"/>
    </location>
</feature>
<evidence type="ECO:0000256" key="1">
    <source>
        <dbReference type="ARBA" id="ARBA00004123"/>
    </source>
</evidence>
<dbReference type="Proteomes" id="UP000261540">
    <property type="component" value="Unplaced"/>
</dbReference>
<reference evidence="10" key="2">
    <citation type="submission" date="2025-09" db="UniProtKB">
        <authorList>
            <consortium name="Ensembl"/>
        </authorList>
    </citation>
    <scope>IDENTIFICATION</scope>
</reference>
<keyword evidence="5 8" id="KW-0175">Coiled coil</keyword>
<feature type="domain" description="SMC hinge" evidence="9">
    <location>
        <begin position="497"/>
        <end position="613"/>
    </location>
</feature>
<feature type="coiled-coil region" evidence="8">
    <location>
        <begin position="880"/>
        <end position="920"/>
    </location>
</feature>
<dbReference type="GO" id="GO:0005524">
    <property type="term" value="F:ATP binding"/>
    <property type="evidence" value="ECO:0007669"/>
    <property type="project" value="InterPro"/>
</dbReference>
<dbReference type="STRING" id="1676925.ENSPKIP00000013363"/>
<keyword evidence="7" id="KW-0131">Cell cycle</keyword>
<dbReference type="SMART" id="SM00968">
    <property type="entry name" value="SMC_hinge"/>
    <property type="match status" value="1"/>
</dbReference>
<dbReference type="CDD" id="cd03275">
    <property type="entry name" value="ABC_SMC1_euk"/>
    <property type="match status" value="1"/>
</dbReference>
<dbReference type="InterPro" id="IPR036277">
    <property type="entry name" value="SMC_hinge_sf"/>
</dbReference>
<organism evidence="10 11">
    <name type="scientific">Paramormyrops kingsleyae</name>
    <dbReference type="NCBI Taxonomy" id="1676925"/>
    <lineage>
        <taxon>Eukaryota</taxon>
        <taxon>Metazoa</taxon>
        <taxon>Chordata</taxon>
        <taxon>Craniata</taxon>
        <taxon>Vertebrata</taxon>
        <taxon>Euteleostomi</taxon>
        <taxon>Actinopterygii</taxon>
        <taxon>Neopterygii</taxon>
        <taxon>Teleostei</taxon>
        <taxon>Osteoglossocephala</taxon>
        <taxon>Osteoglossomorpha</taxon>
        <taxon>Osteoglossiformes</taxon>
        <taxon>Mormyridae</taxon>
        <taxon>Paramormyrops</taxon>
    </lineage>
</organism>
<dbReference type="SUPFAM" id="SSF75553">
    <property type="entry name" value="Smc hinge domain"/>
    <property type="match status" value="1"/>
</dbReference>
<keyword evidence="11" id="KW-1185">Reference proteome</keyword>
<dbReference type="GO" id="GO:0007062">
    <property type="term" value="P:sister chromatid cohesion"/>
    <property type="evidence" value="ECO:0007669"/>
    <property type="project" value="InterPro"/>
</dbReference>
<evidence type="ECO:0000256" key="4">
    <source>
        <dbReference type="ARBA" id="ARBA00022454"/>
    </source>
</evidence>
<dbReference type="GO" id="GO:0005634">
    <property type="term" value="C:nucleus"/>
    <property type="evidence" value="ECO:0007669"/>
    <property type="project" value="UniProtKB-SubCell"/>
</dbReference>
<comment type="similarity">
    <text evidence="3">Belongs to the SMC family. SMC1 subfamily.</text>
</comment>
<dbReference type="GeneTree" id="ENSGT00940000157633"/>
<evidence type="ECO:0000256" key="5">
    <source>
        <dbReference type="ARBA" id="ARBA00023054"/>
    </source>
</evidence>
<evidence type="ECO:0000313" key="11">
    <source>
        <dbReference type="Proteomes" id="UP000261540"/>
    </source>
</evidence>
<dbReference type="GO" id="GO:0016887">
    <property type="term" value="F:ATP hydrolysis activity"/>
    <property type="evidence" value="ECO:0007669"/>
    <property type="project" value="InterPro"/>
</dbReference>
<sequence>MGYMKQVEVENFKSWRGKQVLGPFKQFTCIIGTNGSKSNVMDALGFVMGERAAALRVRQARELICGAHVGRPVAGTASVSMVYCEDNGEEIIFKRTVADASEYRVSGKLVTFTEYTSALQKIGVLIKARNCLVFQGTVESIAMKSAKEMSRVFERISGSLELADEYIQAKEALLRAKEDTQFHFKKKKTAAAEKKHASQVQRYQALVDDLNQNKAQLIQCRLFHNEKDLDALQVSRQHWQALVLEKKSGLVLWEQGMQALKKELGYVTRGLQKIEKEVSQYVKAKEQTAHQVRKLGSAQSSLQGALQQQRRKEQELEELRAELAQLDRAWRQFEEEAQKEEAPRGVTVELAEAQLEHYKELKDLSRKQGSTLKQTVEKLRWEVKADWGKLEFDQRRKKEVEASIKHTQAQLEECSSRAEKLGKYSSSCATLAEQQQLEESLRVALDEGRARSREVDRELAEAIEELQNACVDGHESRRQQRRSEMLDSLRKLYPETLLQIGRLSDLCHPIHKKYQLAVTKVFGRYMNAIVVASEKAARDCIRFLKQERAEPETFLPLDYLDQVSALNERLREVRGATMVVDVVQYAASLGRAVQFVCGNTLVCDTVKEAQHVAFGGPERLKTVALDGTMFFKSGAISGGASDLRSKARRWDEKVMGKLKERREQLTAELHQTLLKLKHKEAELKQVQTQLKGIQTRLKFSLSELDAIRKKNIPACLAEKSRLESILLNLESEIQMQKDNLELKGKKIQDLQTKLNEDDLVFSDFCAEIGVANIREYEQEHLKQQQETDSKRLQFETQHTRLTTQLEFEQSQLEGLQKLQRELMSVEISLEKKQLERHNLLLSCKVQDLPVTLLSGSMDDISEEQLDSETTIVTADIYERERQMVIDYSALRRELQELEGEEEVESELEKLQETLDSLETALQHSGTPDLKALQKMNEVKGMFHEIVEFDASTKVTRRCQQEFHQVKTRRFRLFNECFEHVSNSIDQIYKQLCRNPCAQQAILSVENPDEPYLDGISYNCVAPGKRFMAMDNLSGGEKSIAALALVFAIHFRPAPFFVLDEVDAALDNTNINKLTSYIREQCKAYFQIIVISQKEEFYSKADALLGVYSEYDEYMFSRLLTLDLSPYPLNEDTVTD</sequence>
<dbReference type="InterPro" id="IPR010935">
    <property type="entry name" value="SMC_hinge"/>
</dbReference>
<evidence type="ECO:0000256" key="2">
    <source>
        <dbReference type="ARBA" id="ARBA00004286"/>
    </source>
</evidence>
<keyword evidence="4" id="KW-0158">Chromosome</keyword>
<dbReference type="Gene3D" id="1.20.1060.20">
    <property type="match status" value="1"/>
</dbReference>
<dbReference type="InterPro" id="IPR028468">
    <property type="entry name" value="Smc1_ABC"/>
</dbReference>
<dbReference type="Gene3D" id="3.40.50.300">
    <property type="entry name" value="P-loop containing nucleotide triphosphate hydrolases"/>
    <property type="match status" value="2"/>
</dbReference>
<proteinExistence type="inferred from homology"/>
<dbReference type="GO" id="GO:0030893">
    <property type="term" value="C:meiotic cohesin complex"/>
    <property type="evidence" value="ECO:0007669"/>
    <property type="project" value="TreeGrafter"/>
</dbReference>
<evidence type="ECO:0000256" key="3">
    <source>
        <dbReference type="ARBA" id="ARBA00005597"/>
    </source>
</evidence>
<evidence type="ECO:0000256" key="7">
    <source>
        <dbReference type="ARBA" id="ARBA00023306"/>
    </source>
</evidence>
<dbReference type="InterPro" id="IPR003395">
    <property type="entry name" value="RecF/RecN/SMC_N"/>
</dbReference>
<evidence type="ECO:0000256" key="6">
    <source>
        <dbReference type="ARBA" id="ARBA00023242"/>
    </source>
</evidence>
<name>A0A3B3R4P6_9TELE</name>
<dbReference type="PANTHER" id="PTHR18937">
    <property type="entry name" value="STRUCTURAL MAINTENANCE OF CHROMOSOMES SMC FAMILY MEMBER"/>
    <property type="match status" value="1"/>
</dbReference>
<protein>
    <submittedName>
        <fullName evidence="10">Structural maintenance of chromosomes 1B</fullName>
    </submittedName>
</protein>
<evidence type="ECO:0000259" key="9">
    <source>
        <dbReference type="SMART" id="SM00968"/>
    </source>
</evidence>
<dbReference type="Pfam" id="PF02463">
    <property type="entry name" value="SMC_N"/>
    <property type="match status" value="1"/>
</dbReference>
<dbReference type="InterPro" id="IPR027417">
    <property type="entry name" value="P-loop_NTPase"/>
</dbReference>
<evidence type="ECO:0000256" key="8">
    <source>
        <dbReference type="SAM" id="Coils"/>
    </source>
</evidence>
<dbReference type="PANTHER" id="PTHR18937:SF147">
    <property type="entry name" value="STRUCTURAL MAINTENANCE OF CHROMOSOMES PROTEIN 1B"/>
    <property type="match status" value="1"/>
</dbReference>
<dbReference type="GO" id="GO:0003677">
    <property type="term" value="F:DNA binding"/>
    <property type="evidence" value="ECO:0007669"/>
    <property type="project" value="TreeGrafter"/>
</dbReference>
<accession>A0A3B3R4P6</accession>
<dbReference type="FunFam" id="1.20.1060.20:FF:000001">
    <property type="entry name" value="Structural maintenance of chromosomes 1A"/>
    <property type="match status" value="1"/>
</dbReference>
<comment type="subcellular location">
    <subcellularLocation>
        <location evidence="2">Chromosome</location>
    </subcellularLocation>
    <subcellularLocation>
        <location evidence="1">Nucleus</location>
    </subcellularLocation>
</comment>
<reference evidence="10" key="1">
    <citation type="submission" date="2025-08" db="UniProtKB">
        <authorList>
            <consortium name="Ensembl"/>
        </authorList>
    </citation>
    <scope>IDENTIFICATION</scope>
</reference>
<dbReference type="Ensembl" id="ENSPKIT00000037785.1">
    <property type="protein sequence ID" value="ENSPKIP00000013363.1"/>
    <property type="gene ID" value="ENSPKIG00000000812.1"/>
</dbReference>
<keyword evidence="6" id="KW-0539">Nucleus</keyword>
<evidence type="ECO:0000313" key="10">
    <source>
        <dbReference type="Ensembl" id="ENSPKIP00000013363.1"/>
    </source>
</evidence>
<dbReference type="InterPro" id="IPR024704">
    <property type="entry name" value="SMC"/>
</dbReference>
<dbReference type="PIRSF" id="PIRSF005719">
    <property type="entry name" value="SMC"/>
    <property type="match status" value="1"/>
</dbReference>
<dbReference type="AlphaFoldDB" id="A0A3B3R4P6"/>
<feature type="coiled-coil region" evidence="8">
    <location>
        <begin position="655"/>
        <end position="739"/>
    </location>
</feature>